<keyword evidence="2" id="KW-1185">Reference proteome</keyword>
<organism evidence="1 2">
    <name type="scientific">Rubripirellula reticaptiva</name>
    <dbReference type="NCBI Taxonomy" id="2528013"/>
    <lineage>
        <taxon>Bacteria</taxon>
        <taxon>Pseudomonadati</taxon>
        <taxon>Planctomycetota</taxon>
        <taxon>Planctomycetia</taxon>
        <taxon>Pirellulales</taxon>
        <taxon>Pirellulaceae</taxon>
        <taxon>Rubripirellula</taxon>
    </lineage>
</organism>
<evidence type="ECO:0008006" key="3">
    <source>
        <dbReference type="Google" id="ProtNLM"/>
    </source>
</evidence>
<proteinExistence type="predicted"/>
<dbReference type="SUPFAM" id="SSF109854">
    <property type="entry name" value="DinB/YfiT-like putative metalloenzymes"/>
    <property type="match status" value="1"/>
</dbReference>
<dbReference type="RefSeq" id="WP_246151268.1">
    <property type="nucleotide sequence ID" value="NZ_SJPX01000001.1"/>
</dbReference>
<dbReference type="InterPro" id="IPR034660">
    <property type="entry name" value="DinB/YfiT-like"/>
</dbReference>
<accession>A0A5C6FAC4</accession>
<dbReference type="EMBL" id="SJPX01000001">
    <property type="protein sequence ID" value="TWU57146.1"/>
    <property type="molecule type" value="Genomic_DNA"/>
</dbReference>
<dbReference type="Gene3D" id="1.20.120.450">
    <property type="entry name" value="dinb family like domain"/>
    <property type="match status" value="1"/>
</dbReference>
<evidence type="ECO:0000313" key="1">
    <source>
        <dbReference type="EMBL" id="TWU57146.1"/>
    </source>
</evidence>
<dbReference type="Proteomes" id="UP000317977">
    <property type="component" value="Unassembled WGS sequence"/>
</dbReference>
<name>A0A5C6FAC4_9BACT</name>
<gene>
    <name evidence="1" type="ORF">Poly59_00520</name>
</gene>
<comment type="caution">
    <text evidence="1">The sequence shown here is derived from an EMBL/GenBank/DDBJ whole genome shotgun (WGS) entry which is preliminary data.</text>
</comment>
<dbReference type="AlphaFoldDB" id="A0A5C6FAC4"/>
<protein>
    <recommendedName>
        <fullName evidence="3">DinB superfamily protein</fullName>
    </recommendedName>
</protein>
<reference evidence="1 2" key="1">
    <citation type="submission" date="2019-02" db="EMBL/GenBank/DDBJ databases">
        <title>Deep-cultivation of Planctomycetes and their phenomic and genomic characterization uncovers novel biology.</title>
        <authorList>
            <person name="Wiegand S."/>
            <person name="Jogler M."/>
            <person name="Boedeker C."/>
            <person name="Pinto D."/>
            <person name="Vollmers J."/>
            <person name="Rivas-Marin E."/>
            <person name="Kohn T."/>
            <person name="Peeters S.H."/>
            <person name="Heuer A."/>
            <person name="Rast P."/>
            <person name="Oberbeckmann S."/>
            <person name="Bunk B."/>
            <person name="Jeske O."/>
            <person name="Meyerdierks A."/>
            <person name="Storesund J.E."/>
            <person name="Kallscheuer N."/>
            <person name="Luecker S."/>
            <person name="Lage O.M."/>
            <person name="Pohl T."/>
            <person name="Merkel B.J."/>
            <person name="Hornburger P."/>
            <person name="Mueller R.-W."/>
            <person name="Bruemmer F."/>
            <person name="Labrenz M."/>
            <person name="Spormann A.M."/>
            <person name="Op Den Camp H."/>
            <person name="Overmann J."/>
            <person name="Amann R."/>
            <person name="Jetten M.S.M."/>
            <person name="Mascher T."/>
            <person name="Medema M.H."/>
            <person name="Devos D.P."/>
            <person name="Kaster A.-K."/>
            <person name="Ovreas L."/>
            <person name="Rohde M."/>
            <person name="Galperin M.Y."/>
            <person name="Jogler C."/>
        </authorList>
    </citation>
    <scope>NUCLEOTIDE SEQUENCE [LARGE SCALE GENOMIC DNA]</scope>
    <source>
        <strain evidence="1 2">Poly59</strain>
    </source>
</reference>
<sequence>MSTIGPMFAASANLGLANAERLLSGIAASDFGRFARPGGQAIVSNHPAFVCGHLSLYASKVLHDLKQDASAFEPSAAYQNLFSKNATCADDPDGTIYPGKDELVERFLSGYRAVSAALMTAPDELFTAQLPDEVMRAKFPTVGAADCFYVGGHLLLHIGQLSAWRRAMGMAPA</sequence>
<evidence type="ECO:0000313" key="2">
    <source>
        <dbReference type="Proteomes" id="UP000317977"/>
    </source>
</evidence>